<sequence length="114" mass="13445">MKVVFFSFVLRHQGRASSIIPSFSGNNKQKRRRRSTHTHTHDRTYRNCYVGHGRERERLRQTREGTDKAAEKCCCSDGGVCIYLADGGGERRYFVDIQNENMQRRCYAIRRERN</sequence>
<evidence type="ECO:0008006" key="4">
    <source>
        <dbReference type="Google" id="ProtNLM"/>
    </source>
</evidence>
<accession>A0ABQ9YNE4</accession>
<comment type="caution">
    <text evidence="2">The sequence shown here is derived from an EMBL/GenBank/DDBJ whole genome shotgun (WGS) entry which is preliminary data.</text>
</comment>
<keyword evidence="3" id="KW-1185">Reference proteome</keyword>
<evidence type="ECO:0000256" key="1">
    <source>
        <dbReference type="SAM" id="MobiDB-lite"/>
    </source>
</evidence>
<dbReference type="EMBL" id="JAOYFB010000001">
    <property type="protein sequence ID" value="KAK4002138.1"/>
    <property type="molecule type" value="Genomic_DNA"/>
</dbReference>
<name>A0ABQ9YNE4_9CRUS</name>
<protein>
    <recommendedName>
        <fullName evidence="4">Secreted protein</fullName>
    </recommendedName>
</protein>
<reference evidence="2 3" key="1">
    <citation type="journal article" date="2023" name="Nucleic Acids Res.">
        <title>The hologenome of Daphnia magna reveals possible DNA methylation and microbiome-mediated evolution of the host genome.</title>
        <authorList>
            <person name="Chaturvedi A."/>
            <person name="Li X."/>
            <person name="Dhandapani V."/>
            <person name="Marshall H."/>
            <person name="Kissane S."/>
            <person name="Cuenca-Cambronero M."/>
            <person name="Asole G."/>
            <person name="Calvet F."/>
            <person name="Ruiz-Romero M."/>
            <person name="Marangio P."/>
            <person name="Guigo R."/>
            <person name="Rago D."/>
            <person name="Mirbahai L."/>
            <person name="Eastwood N."/>
            <person name="Colbourne J.K."/>
            <person name="Zhou J."/>
            <person name="Mallon E."/>
            <person name="Orsini L."/>
        </authorList>
    </citation>
    <scope>NUCLEOTIDE SEQUENCE [LARGE SCALE GENOMIC DNA]</scope>
    <source>
        <strain evidence="2">LRV0_1</strain>
    </source>
</reference>
<feature type="compositionally biased region" description="Basic residues" evidence="1">
    <location>
        <begin position="28"/>
        <end position="38"/>
    </location>
</feature>
<feature type="region of interest" description="Disordered" evidence="1">
    <location>
        <begin position="20"/>
        <end position="42"/>
    </location>
</feature>
<dbReference type="Proteomes" id="UP001234178">
    <property type="component" value="Unassembled WGS sequence"/>
</dbReference>
<organism evidence="2 3">
    <name type="scientific">Daphnia magna</name>
    <dbReference type="NCBI Taxonomy" id="35525"/>
    <lineage>
        <taxon>Eukaryota</taxon>
        <taxon>Metazoa</taxon>
        <taxon>Ecdysozoa</taxon>
        <taxon>Arthropoda</taxon>
        <taxon>Crustacea</taxon>
        <taxon>Branchiopoda</taxon>
        <taxon>Diplostraca</taxon>
        <taxon>Cladocera</taxon>
        <taxon>Anomopoda</taxon>
        <taxon>Daphniidae</taxon>
        <taxon>Daphnia</taxon>
    </lineage>
</organism>
<evidence type="ECO:0000313" key="2">
    <source>
        <dbReference type="EMBL" id="KAK4002138.1"/>
    </source>
</evidence>
<gene>
    <name evidence="2" type="ORF">OUZ56_003985</name>
</gene>
<evidence type="ECO:0000313" key="3">
    <source>
        <dbReference type="Proteomes" id="UP001234178"/>
    </source>
</evidence>
<proteinExistence type="predicted"/>